<feature type="transmembrane region" description="Helical" evidence="6">
    <location>
        <begin position="9"/>
        <end position="30"/>
    </location>
</feature>
<dbReference type="PANTHER" id="PTHR21716">
    <property type="entry name" value="TRANSMEMBRANE PROTEIN"/>
    <property type="match status" value="1"/>
</dbReference>
<dbReference type="EMBL" id="MAYT01000001">
    <property type="protein sequence ID" value="OCA92468.1"/>
    <property type="molecule type" value="Genomic_DNA"/>
</dbReference>
<dbReference type="PANTHER" id="PTHR21716:SF15">
    <property type="entry name" value="TRANSPORT PROTEIN YRRI-RELATED"/>
    <property type="match status" value="1"/>
</dbReference>
<feature type="transmembrane region" description="Helical" evidence="6">
    <location>
        <begin position="158"/>
        <end position="180"/>
    </location>
</feature>
<feature type="transmembrane region" description="Helical" evidence="6">
    <location>
        <begin position="36"/>
        <end position="61"/>
    </location>
</feature>
<protein>
    <submittedName>
        <fullName evidence="7">AI-2E family transporter</fullName>
    </submittedName>
</protein>
<reference evidence="8" key="1">
    <citation type="submission" date="2016-05" db="EMBL/GenBank/DDBJ databases">
        <authorList>
            <person name="Liu B."/>
            <person name="Wang J."/>
            <person name="Zhu Y."/>
            <person name="Liu G."/>
            <person name="Chen Q."/>
            <person name="Chen Z."/>
            <person name="Lan J."/>
            <person name="Che J."/>
            <person name="Ge C."/>
            <person name="Shi H."/>
            <person name="Pan Z."/>
            <person name="Liu X."/>
        </authorList>
    </citation>
    <scope>NUCLEOTIDE SEQUENCE [LARGE SCALE GENOMIC DNA]</scope>
    <source>
        <strain evidence="8">FJAT-27215</strain>
    </source>
</reference>
<comment type="subcellular location">
    <subcellularLocation>
        <location evidence="1">Membrane</location>
        <topology evidence="1">Multi-pass membrane protein</topology>
    </subcellularLocation>
</comment>
<feature type="transmembrane region" description="Helical" evidence="6">
    <location>
        <begin position="221"/>
        <end position="249"/>
    </location>
</feature>
<evidence type="ECO:0000256" key="4">
    <source>
        <dbReference type="ARBA" id="ARBA00022989"/>
    </source>
</evidence>
<accession>A0A1B9B8Q7</accession>
<dbReference type="Pfam" id="PF01594">
    <property type="entry name" value="AI-2E_transport"/>
    <property type="match status" value="1"/>
</dbReference>
<comment type="caution">
    <text evidence="7">The sequence shown here is derived from an EMBL/GenBank/DDBJ whole genome shotgun (WGS) entry which is preliminary data.</text>
</comment>
<dbReference type="InterPro" id="IPR002549">
    <property type="entry name" value="AI-2E-like"/>
</dbReference>
<keyword evidence="5 6" id="KW-0472">Membrane</keyword>
<keyword evidence="4 6" id="KW-1133">Transmembrane helix</keyword>
<feature type="transmembrane region" description="Helical" evidence="6">
    <location>
        <begin position="314"/>
        <end position="340"/>
    </location>
</feature>
<proteinExistence type="inferred from homology"/>
<feature type="transmembrane region" description="Helical" evidence="6">
    <location>
        <begin position="280"/>
        <end position="302"/>
    </location>
</feature>
<evidence type="ECO:0000256" key="5">
    <source>
        <dbReference type="ARBA" id="ARBA00023136"/>
    </source>
</evidence>
<dbReference type="GO" id="GO:0016020">
    <property type="term" value="C:membrane"/>
    <property type="evidence" value="ECO:0007669"/>
    <property type="project" value="UniProtKB-SubCell"/>
</dbReference>
<feature type="transmembrane region" description="Helical" evidence="6">
    <location>
        <begin position="255"/>
        <end position="273"/>
    </location>
</feature>
<dbReference type="AlphaFoldDB" id="A0A1B9B8Q7"/>
<evidence type="ECO:0000313" key="8">
    <source>
        <dbReference type="Proteomes" id="UP000092578"/>
    </source>
</evidence>
<organism evidence="7 8">
    <name type="scientific">Pseudobacillus wudalianchiensis</name>
    <dbReference type="NCBI Taxonomy" id="1743143"/>
    <lineage>
        <taxon>Bacteria</taxon>
        <taxon>Bacillati</taxon>
        <taxon>Bacillota</taxon>
        <taxon>Bacilli</taxon>
        <taxon>Bacillales</taxon>
        <taxon>Bacillaceae</taxon>
        <taxon>Pseudobacillus</taxon>
    </lineage>
</organism>
<gene>
    <name evidence="7" type="ORF">A8F95_01815</name>
</gene>
<dbReference type="RefSeq" id="WP_065408974.1">
    <property type="nucleotide sequence ID" value="NZ_MAYT01000001.1"/>
</dbReference>
<evidence type="ECO:0000256" key="3">
    <source>
        <dbReference type="ARBA" id="ARBA00022692"/>
    </source>
</evidence>
<keyword evidence="3 6" id="KW-0812">Transmembrane</keyword>
<keyword evidence="8" id="KW-1185">Reference proteome</keyword>
<name>A0A1B9B8Q7_9BACI</name>
<evidence type="ECO:0000256" key="6">
    <source>
        <dbReference type="SAM" id="Phobius"/>
    </source>
</evidence>
<comment type="similarity">
    <text evidence="2">Belongs to the autoinducer-2 exporter (AI-2E) (TC 2.A.86) family.</text>
</comment>
<evidence type="ECO:0000256" key="2">
    <source>
        <dbReference type="ARBA" id="ARBA00009773"/>
    </source>
</evidence>
<dbReference type="GO" id="GO:0055085">
    <property type="term" value="P:transmembrane transport"/>
    <property type="evidence" value="ECO:0007669"/>
    <property type="project" value="TreeGrafter"/>
</dbReference>
<evidence type="ECO:0000313" key="7">
    <source>
        <dbReference type="EMBL" id="OCA92468.1"/>
    </source>
</evidence>
<feature type="transmembrane region" description="Helical" evidence="6">
    <location>
        <begin position="73"/>
        <end position="94"/>
    </location>
</feature>
<dbReference type="Proteomes" id="UP000092578">
    <property type="component" value="Unassembled WGS sequence"/>
</dbReference>
<evidence type="ECO:0000256" key="1">
    <source>
        <dbReference type="ARBA" id="ARBA00004141"/>
    </source>
</evidence>
<sequence>MESRLKLKWLYLAAAALFTLLTVYVIYLLNPVISPLFHGIMISLMPFLLGGFIAYLLHPLVEKMVEQGVSRTMAILLIYILFFGIIGICLFRGVPLFIHQLRELSQSAPEISRMYEKQIVALEAETLTWPDGIQEKIHNRIVGFERWLSGLVEAFMNVLMKMVNFLLLLAVVPFISFYLLKDIHRVKKAAWTFTPKKWRTRALRFVRELDSSLGGYIRGQLFVCLVIGTVAALLFTFIGLKYAILLGLIIGITNVIPYFGPIIGAVPAVFVALTMSGQMALYTAIIVLILQFIEGNVLSPWIVGKSVHLHPLFIIGALLLGGEAGGVLGLIVAVPVLIIFKAAFMAERRVKVRLQKAPR</sequence>